<evidence type="ECO:0000256" key="3">
    <source>
        <dbReference type="ARBA" id="ARBA00022833"/>
    </source>
</evidence>
<evidence type="ECO:0000313" key="8">
    <source>
        <dbReference type="Proteomes" id="UP001415857"/>
    </source>
</evidence>
<keyword evidence="1" id="KW-0479">Metal-binding</keyword>
<dbReference type="GO" id="GO:0061630">
    <property type="term" value="F:ubiquitin protein ligase activity"/>
    <property type="evidence" value="ECO:0007669"/>
    <property type="project" value="TreeGrafter"/>
</dbReference>
<comment type="caution">
    <text evidence="7">The sequence shown here is derived from an EMBL/GenBank/DDBJ whole genome shotgun (WGS) entry which is preliminary data.</text>
</comment>
<evidence type="ECO:0000256" key="4">
    <source>
        <dbReference type="PROSITE-ProRule" id="PRU00175"/>
    </source>
</evidence>
<keyword evidence="5" id="KW-0812">Transmembrane</keyword>
<dbReference type="AlphaFoldDB" id="A0AAP0RWH7"/>
<evidence type="ECO:0000256" key="1">
    <source>
        <dbReference type="ARBA" id="ARBA00022723"/>
    </source>
</evidence>
<name>A0AAP0RWH7_LIQFO</name>
<dbReference type="Gene3D" id="3.30.40.10">
    <property type="entry name" value="Zinc/RING finger domain, C3HC4 (zinc finger)"/>
    <property type="match status" value="1"/>
</dbReference>
<dbReference type="Proteomes" id="UP001415857">
    <property type="component" value="Unassembled WGS sequence"/>
</dbReference>
<dbReference type="GO" id="GO:0016567">
    <property type="term" value="P:protein ubiquitination"/>
    <property type="evidence" value="ECO:0007669"/>
    <property type="project" value="TreeGrafter"/>
</dbReference>
<dbReference type="EMBL" id="JBBPBK010000005">
    <property type="protein sequence ID" value="KAK9285718.1"/>
    <property type="molecule type" value="Genomic_DNA"/>
</dbReference>
<sequence length="171" mass="19298">MDGLSQLKLHFSSPPLVILTRTSDSSEVEWWLAFSFVARLIGYLAILALLVIVLALIFKYLGECDCQRTTEEVTEGETNPLWPEKATPCTYGTCQEDLESGNCTSSSSEDLYDGKICVICYDEQRNCFFVPCGHCATCYVCAQRIFDGENKTCPVCRRFIRKVRKLFTSQS</sequence>
<dbReference type="PANTHER" id="PTHR46858">
    <property type="entry name" value="OS05G0521000 PROTEIN"/>
    <property type="match status" value="1"/>
</dbReference>
<dbReference type="PROSITE" id="PS50089">
    <property type="entry name" value="ZF_RING_2"/>
    <property type="match status" value="1"/>
</dbReference>
<gene>
    <name evidence="7" type="ORF">L1049_024917</name>
</gene>
<dbReference type="GO" id="GO:0008270">
    <property type="term" value="F:zinc ion binding"/>
    <property type="evidence" value="ECO:0007669"/>
    <property type="project" value="UniProtKB-KW"/>
</dbReference>
<reference evidence="7 8" key="1">
    <citation type="journal article" date="2024" name="Plant J.">
        <title>Genome sequences and population genomics reveal climatic adaptation and genomic divergence between two closely related sweetgum species.</title>
        <authorList>
            <person name="Xu W.Q."/>
            <person name="Ren C.Q."/>
            <person name="Zhang X.Y."/>
            <person name="Comes H.P."/>
            <person name="Liu X.H."/>
            <person name="Li Y.G."/>
            <person name="Kettle C.J."/>
            <person name="Jalonen R."/>
            <person name="Gaisberger H."/>
            <person name="Ma Y.Z."/>
            <person name="Qiu Y.X."/>
        </authorList>
    </citation>
    <scope>NUCLEOTIDE SEQUENCE [LARGE SCALE GENOMIC DNA]</scope>
    <source>
        <strain evidence="7">Hangzhou</strain>
    </source>
</reference>
<keyword evidence="2 4" id="KW-0863">Zinc-finger</keyword>
<organism evidence="7 8">
    <name type="scientific">Liquidambar formosana</name>
    <name type="common">Formosan gum</name>
    <dbReference type="NCBI Taxonomy" id="63359"/>
    <lineage>
        <taxon>Eukaryota</taxon>
        <taxon>Viridiplantae</taxon>
        <taxon>Streptophyta</taxon>
        <taxon>Embryophyta</taxon>
        <taxon>Tracheophyta</taxon>
        <taxon>Spermatophyta</taxon>
        <taxon>Magnoliopsida</taxon>
        <taxon>eudicotyledons</taxon>
        <taxon>Gunneridae</taxon>
        <taxon>Pentapetalae</taxon>
        <taxon>Saxifragales</taxon>
        <taxon>Altingiaceae</taxon>
        <taxon>Liquidambar</taxon>
    </lineage>
</organism>
<evidence type="ECO:0000256" key="5">
    <source>
        <dbReference type="SAM" id="Phobius"/>
    </source>
</evidence>
<feature type="domain" description="RING-type" evidence="6">
    <location>
        <begin position="117"/>
        <end position="157"/>
    </location>
</feature>
<accession>A0AAP0RWH7</accession>
<keyword evidence="8" id="KW-1185">Reference proteome</keyword>
<protein>
    <recommendedName>
        <fullName evidence="6">RING-type domain-containing protein</fullName>
    </recommendedName>
</protein>
<feature type="transmembrane region" description="Helical" evidence="5">
    <location>
        <begin position="30"/>
        <end position="58"/>
    </location>
</feature>
<dbReference type="SUPFAM" id="SSF57850">
    <property type="entry name" value="RING/U-box"/>
    <property type="match status" value="1"/>
</dbReference>
<evidence type="ECO:0000256" key="2">
    <source>
        <dbReference type="ARBA" id="ARBA00022771"/>
    </source>
</evidence>
<proteinExistence type="predicted"/>
<keyword evidence="5" id="KW-0472">Membrane</keyword>
<dbReference type="InterPro" id="IPR001841">
    <property type="entry name" value="Znf_RING"/>
</dbReference>
<keyword evidence="5" id="KW-1133">Transmembrane helix</keyword>
<keyword evidence="3" id="KW-0862">Zinc</keyword>
<dbReference type="Pfam" id="PF13920">
    <property type="entry name" value="zf-C3HC4_3"/>
    <property type="match status" value="1"/>
</dbReference>
<evidence type="ECO:0000313" key="7">
    <source>
        <dbReference type="EMBL" id="KAK9285718.1"/>
    </source>
</evidence>
<dbReference type="PANTHER" id="PTHR46858:SF14">
    <property type="entry name" value="RING-TYPE DOMAIN-CONTAINING PROTEIN"/>
    <property type="match status" value="1"/>
</dbReference>
<evidence type="ECO:0000259" key="6">
    <source>
        <dbReference type="PROSITE" id="PS50089"/>
    </source>
</evidence>
<dbReference type="SMART" id="SM00184">
    <property type="entry name" value="RING"/>
    <property type="match status" value="1"/>
</dbReference>
<dbReference type="InterPro" id="IPR013083">
    <property type="entry name" value="Znf_RING/FYVE/PHD"/>
</dbReference>